<dbReference type="GO" id="GO:0005525">
    <property type="term" value="F:GTP binding"/>
    <property type="evidence" value="ECO:0007669"/>
    <property type="project" value="UniProtKB-UniRule"/>
</dbReference>
<keyword evidence="14" id="KW-1185">Reference proteome</keyword>
<dbReference type="Proteomes" id="UP000007239">
    <property type="component" value="Chromosome"/>
</dbReference>
<dbReference type="InterPro" id="IPR031167">
    <property type="entry name" value="G_OBG"/>
</dbReference>
<dbReference type="Gene3D" id="3.30.300.350">
    <property type="entry name" value="GTP-binding protein OBG, C-terminal domain"/>
    <property type="match status" value="1"/>
</dbReference>
<keyword evidence="6 9" id="KW-0378">Hydrolase</keyword>
<dbReference type="HAMAP" id="MF_01454">
    <property type="entry name" value="GTPase_Obg"/>
    <property type="match status" value="1"/>
</dbReference>
<protein>
    <recommendedName>
        <fullName evidence="9">GTPase Obg</fullName>
        <ecNumber evidence="9">3.6.5.-</ecNumber>
    </recommendedName>
    <alternativeName>
        <fullName evidence="9">GTP-binding protein Obg</fullName>
    </alternativeName>
</protein>
<dbReference type="HOGENOM" id="CLU_011747_2_1_9"/>
<dbReference type="PANTHER" id="PTHR11702:SF31">
    <property type="entry name" value="MITOCHONDRIAL RIBOSOME-ASSOCIATED GTPASE 2"/>
    <property type="match status" value="1"/>
</dbReference>
<dbReference type="NCBIfam" id="TIGR02729">
    <property type="entry name" value="Obg_CgtA"/>
    <property type="match status" value="1"/>
</dbReference>
<evidence type="ECO:0000256" key="6">
    <source>
        <dbReference type="ARBA" id="ARBA00022801"/>
    </source>
</evidence>
<dbReference type="InterPro" id="IPR006169">
    <property type="entry name" value="GTP1_OBG_dom"/>
</dbReference>
<sequence length="427" mass="47260">MGDDVFIDSAKIYIKSGNGGNGVISFRREKYVAYGGPDGGDGGKGGDVIFITDPNISTLMDFKYKRKYVAESGENGSGNNKYGKDGDDLIIKVPAGTQIIRDDTNELIADLAKPGQKAIVLRGGRGGRGNAKFASATLKTPRFAESGEEGKELYVRLELKLLADVGLVGFPNAGKSTLLASCTNARPKIANYPFTTLYPNLGVVYHKGKSFVMADIPGLIEGAHKGEGLGYDFLKHIERTKLILHIVDVSDPMSDPIDDFKKINDEMYLYSDRLKEIPQIAVLNKIDAVDPSSINLDDLIAKMKNLGYDVFKISAMTGDGIDGLLDKTIEMLDKFKVDVEENTEDVIIYNMPKEDETVEIEIKDGVYYLSGTKIDRLLKRVNLQDENSLRYFEMILKKSGVIDMLKEKGFKDGDAINVRDFEFEYYE</sequence>
<comment type="cofactor">
    <cofactor evidence="1 9">
        <name>Mg(2+)</name>
        <dbReference type="ChEBI" id="CHEBI:18420"/>
    </cofactor>
</comment>
<dbReference type="InterPro" id="IPR027417">
    <property type="entry name" value="P-loop_NTPase"/>
</dbReference>
<comment type="function">
    <text evidence="9">An essential GTPase which binds GTP, GDP and possibly (p)ppGpp with moderate affinity, with high nucleotide exchange rates and a fairly low GTP hydrolysis rate. Plays a role in control of the cell cycle, stress response, ribosome biogenesis and in those bacteria that undergo differentiation, in morphogenesis control.</text>
</comment>
<dbReference type="InterPro" id="IPR005225">
    <property type="entry name" value="Small_GTP-bd"/>
</dbReference>
<dbReference type="PROSITE" id="PS51883">
    <property type="entry name" value="OBG"/>
    <property type="match status" value="1"/>
</dbReference>
<feature type="domain" description="OCT" evidence="11">
    <location>
        <begin position="349"/>
        <end position="427"/>
    </location>
</feature>
<dbReference type="NCBIfam" id="NF008956">
    <property type="entry name" value="PRK12299.1"/>
    <property type="match status" value="1"/>
</dbReference>
<dbReference type="InterPro" id="IPR036726">
    <property type="entry name" value="GTP1_OBG_dom_sf"/>
</dbReference>
<evidence type="ECO:0000313" key="13">
    <source>
        <dbReference type="EMBL" id="AEF17589.1"/>
    </source>
</evidence>
<dbReference type="InterPro" id="IPR015349">
    <property type="entry name" value="OCT_dom"/>
</dbReference>
<keyword evidence="8 9" id="KW-0342">GTP-binding</keyword>
<gene>
    <name evidence="9" type="primary">obg</name>
    <name evidence="13" type="ordered locus">Thexy_1558</name>
</gene>
<comment type="similarity">
    <text evidence="2 9">Belongs to the TRAFAC class OBG-HflX-like GTPase superfamily. OBG GTPase family.</text>
</comment>
<dbReference type="EC" id="3.6.5.-" evidence="9"/>
<dbReference type="AlphaFoldDB" id="F6BHB6"/>
<feature type="binding site" evidence="9">
    <location>
        <position position="176"/>
    </location>
    <ligand>
        <name>Mg(2+)</name>
        <dbReference type="ChEBI" id="CHEBI:18420"/>
    </ligand>
</feature>
<evidence type="ECO:0000256" key="5">
    <source>
        <dbReference type="ARBA" id="ARBA00022741"/>
    </source>
</evidence>
<dbReference type="NCBIfam" id="NF008954">
    <property type="entry name" value="PRK12296.1"/>
    <property type="match status" value="1"/>
</dbReference>
<organism evidence="13 14">
    <name type="scientific">Thermoanaerobacterium xylanolyticum (strain ATCC 49914 / DSM 7097 / LX-11)</name>
    <dbReference type="NCBI Taxonomy" id="858215"/>
    <lineage>
        <taxon>Bacteria</taxon>
        <taxon>Bacillati</taxon>
        <taxon>Bacillota</taxon>
        <taxon>Clostridia</taxon>
        <taxon>Thermoanaerobacterales</taxon>
        <taxon>Thermoanaerobacteraceae</taxon>
        <taxon>Thermoanaerobacterium</taxon>
    </lineage>
</organism>
<dbReference type="FunFam" id="2.70.210.12:FF:000001">
    <property type="entry name" value="GTPase Obg"/>
    <property type="match status" value="1"/>
</dbReference>
<reference evidence="13" key="1">
    <citation type="submission" date="2011-05" db="EMBL/GenBank/DDBJ databases">
        <title>Complete sequence of Thermoanaerobacterium xylanolyticum LX-11.</title>
        <authorList>
            <consortium name="US DOE Joint Genome Institute"/>
            <person name="Lucas S."/>
            <person name="Han J."/>
            <person name="Lapidus A."/>
            <person name="Cheng J.-F."/>
            <person name="Goodwin L."/>
            <person name="Pitluck S."/>
            <person name="Peters L."/>
            <person name="Mikhailova N."/>
            <person name="Lu M."/>
            <person name="Han C."/>
            <person name="Tapia R."/>
            <person name="Land M."/>
            <person name="Hauser L."/>
            <person name="Kyrpides N."/>
            <person name="Ivanova N."/>
            <person name="Pagani I."/>
            <person name="Hemme C."/>
            <person name="Woyke T."/>
        </authorList>
    </citation>
    <scope>NUCLEOTIDE SEQUENCE</scope>
    <source>
        <strain evidence="13">LX-11</strain>
    </source>
</reference>
<dbReference type="Gene3D" id="2.70.210.12">
    <property type="entry name" value="GTP1/OBG domain"/>
    <property type="match status" value="1"/>
</dbReference>
<evidence type="ECO:0000259" key="10">
    <source>
        <dbReference type="PROSITE" id="PS51710"/>
    </source>
</evidence>
<dbReference type="Gene3D" id="3.40.50.300">
    <property type="entry name" value="P-loop containing nucleotide triphosphate hydrolases"/>
    <property type="match status" value="1"/>
</dbReference>
<comment type="subcellular location">
    <subcellularLocation>
        <location evidence="9">Cytoplasm</location>
    </subcellularLocation>
</comment>
<feature type="binding site" evidence="9">
    <location>
        <begin position="284"/>
        <end position="287"/>
    </location>
    <ligand>
        <name>GTP</name>
        <dbReference type="ChEBI" id="CHEBI:37565"/>
    </ligand>
</feature>
<evidence type="ECO:0000256" key="3">
    <source>
        <dbReference type="ARBA" id="ARBA00022490"/>
    </source>
</evidence>
<dbReference type="KEGG" id="txy:Thexy_1558"/>
<evidence type="ECO:0000259" key="12">
    <source>
        <dbReference type="PROSITE" id="PS51883"/>
    </source>
</evidence>
<keyword evidence="5 9" id="KW-0547">Nucleotide-binding</keyword>
<evidence type="ECO:0000256" key="4">
    <source>
        <dbReference type="ARBA" id="ARBA00022723"/>
    </source>
</evidence>
<feature type="binding site" evidence="9">
    <location>
        <begin position="314"/>
        <end position="316"/>
    </location>
    <ligand>
        <name>GTP</name>
        <dbReference type="ChEBI" id="CHEBI:37565"/>
    </ligand>
</feature>
<feature type="binding site" evidence="9">
    <location>
        <begin position="215"/>
        <end position="218"/>
    </location>
    <ligand>
        <name>GTP</name>
        <dbReference type="ChEBI" id="CHEBI:37565"/>
    </ligand>
</feature>
<dbReference type="PANTHER" id="PTHR11702">
    <property type="entry name" value="DEVELOPMENTALLY REGULATED GTP-BINDING PROTEIN-RELATED"/>
    <property type="match status" value="1"/>
</dbReference>
<dbReference type="NCBIfam" id="TIGR00231">
    <property type="entry name" value="small_GTP"/>
    <property type="match status" value="1"/>
</dbReference>
<dbReference type="Pfam" id="PF01018">
    <property type="entry name" value="GTP1_OBG"/>
    <property type="match status" value="1"/>
</dbReference>
<dbReference type="GO" id="GO:0042254">
    <property type="term" value="P:ribosome biogenesis"/>
    <property type="evidence" value="ECO:0007669"/>
    <property type="project" value="UniProtKB-UniRule"/>
</dbReference>
<dbReference type="Pfam" id="PF01926">
    <property type="entry name" value="MMR_HSR1"/>
    <property type="match status" value="1"/>
</dbReference>
<dbReference type="GO" id="GO:0003924">
    <property type="term" value="F:GTPase activity"/>
    <property type="evidence" value="ECO:0007669"/>
    <property type="project" value="UniProtKB-UniRule"/>
</dbReference>
<evidence type="ECO:0000256" key="2">
    <source>
        <dbReference type="ARBA" id="ARBA00007699"/>
    </source>
</evidence>
<dbReference type="PROSITE" id="PS51881">
    <property type="entry name" value="OCT"/>
    <property type="match status" value="1"/>
</dbReference>
<feature type="binding site" evidence="9">
    <location>
        <position position="196"/>
    </location>
    <ligand>
        <name>Mg(2+)</name>
        <dbReference type="ChEBI" id="CHEBI:18420"/>
    </ligand>
</feature>
<dbReference type="SUPFAM" id="SSF102741">
    <property type="entry name" value="Obg GTP-binding protein C-terminal domain"/>
    <property type="match status" value="1"/>
</dbReference>
<dbReference type="PRINTS" id="PR00326">
    <property type="entry name" value="GTP1OBG"/>
</dbReference>
<feature type="binding site" evidence="9">
    <location>
        <begin position="194"/>
        <end position="198"/>
    </location>
    <ligand>
        <name>GTP</name>
        <dbReference type="ChEBI" id="CHEBI:37565"/>
    </ligand>
</feature>
<feature type="domain" description="OBG-type G" evidence="10">
    <location>
        <begin position="163"/>
        <end position="333"/>
    </location>
</feature>
<feature type="binding site" evidence="9">
    <location>
        <begin position="169"/>
        <end position="176"/>
    </location>
    <ligand>
        <name>GTP</name>
        <dbReference type="ChEBI" id="CHEBI:37565"/>
    </ligand>
</feature>
<dbReference type="InterPro" id="IPR014100">
    <property type="entry name" value="GTP-bd_Obg/CgtA"/>
</dbReference>
<dbReference type="STRING" id="858215.Thexy_1558"/>
<evidence type="ECO:0000256" key="8">
    <source>
        <dbReference type="ARBA" id="ARBA00023134"/>
    </source>
</evidence>
<dbReference type="PROSITE" id="PS00905">
    <property type="entry name" value="GTP1_OBG"/>
    <property type="match status" value="1"/>
</dbReference>
<feature type="domain" description="Obg" evidence="12">
    <location>
        <begin position="4"/>
        <end position="162"/>
    </location>
</feature>
<evidence type="ECO:0000259" key="11">
    <source>
        <dbReference type="PROSITE" id="PS51881"/>
    </source>
</evidence>
<dbReference type="InterPro" id="IPR006073">
    <property type="entry name" value="GTP-bd"/>
</dbReference>
<comment type="subunit">
    <text evidence="9">Monomer.</text>
</comment>
<evidence type="ECO:0000256" key="7">
    <source>
        <dbReference type="ARBA" id="ARBA00022842"/>
    </source>
</evidence>
<dbReference type="EMBL" id="CP002739">
    <property type="protein sequence ID" value="AEF17589.1"/>
    <property type="molecule type" value="Genomic_DNA"/>
</dbReference>
<keyword evidence="7 9" id="KW-0460">Magnesium</keyword>
<evidence type="ECO:0000256" key="9">
    <source>
        <dbReference type="HAMAP-Rule" id="MF_01454"/>
    </source>
</evidence>
<keyword evidence="4 9" id="KW-0479">Metal-binding</keyword>
<dbReference type="GO" id="GO:0000287">
    <property type="term" value="F:magnesium ion binding"/>
    <property type="evidence" value="ECO:0007669"/>
    <property type="project" value="InterPro"/>
</dbReference>
<dbReference type="InterPro" id="IPR006074">
    <property type="entry name" value="GTP1-OBG_CS"/>
</dbReference>
<dbReference type="SUPFAM" id="SSF82051">
    <property type="entry name" value="Obg GTP-binding protein N-terminal domain"/>
    <property type="match status" value="1"/>
</dbReference>
<dbReference type="SUPFAM" id="SSF52540">
    <property type="entry name" value="P-loop containing nucleoside triphosphate hydrolases"/>
    <property type="match status" value="1"/>
</dbReference>
<keyword evidence="3 9" id="KW-0963">Cytoplasm</keyword>
<name>F6BHB6_THEXL</name>
<proteinExistence type="inferred from homology"/>
<dbReference type="NCBIfam" id="TIGR03595">
    <property type="entry name" value="Obg_CgtA_exten"/>
    <property type="match status" value="1"/>
</dbReference>
<dbReference type="PROSITE" id="PS51710">
    <property type="entry name" value="G_OBG"/>
    <property type="match status" value="1"/>
</dbReference>
<evidence type="ECO:0000256" key="1">
    <source>
        <dbReference type="ARBA" id="ARBA00001946"/>
    </source>
</evidence>
<dbReference type="InterPro" id="IPR045086">
    <property type="entry name" value="OBG_GTPase"/>
</dbReference>
<dbReference type="NCBIfam" id="NF008955">
    <property type="entry name" value="PRK12297.1"/>
    <property type="match status" value="1"/>
</dbReference>
<dbReference type="eggNOG" id="COG0536">
    <property type="taxonomic scope" value="Bacteria"/>
</dbReference>
<dbReference type="GO" id="GO:0005737">
    <property type="term" value="C:cytoplasm"/>
    <property type="evidence" value="ECO:0007669"/>
    <property type="project" value="UniProtKB-SubCell"/>
</dbReference>
<evidence type="ECO:0000313" key="14">
    <source>
        <dbReference type="Proteomes" id="UP000007239"/>
    </source>
</evidence>
<dbReference type="InterPro" id="IPR036346">
    <property type="entry name" value="GTP-bd_prot_GTP1/OBG_C_sf"/>
</dbReference>
<accession>F6BHB6</accession>
<dbReference type="CDD" id="cd01898">
    <property type="entry name" value="Obg"/>
    <property type="match status" value="1"/>
</dbReference>
<dbReference type="Pfam" id="PF09269">
    <property type="entry name" value="DUF1967"/>
    <property type="match status" value="1"/>
</dbReference>